<keyword evidence="3" id="KW-1185">Reference proteome</keyword>
<dbReference type="AlphaFoldDB" id="A0A1W2GED7"/>
<feature type="chain" id="PRO_5010708818" description="DUF4056 domain-containing protein" evidence="1">
    <location>
        <begin position="20"/>
        <end position="357"/>
    </location>
</feature>
<sequence length="357" mass="40513">MNKWIFTALWAMSMNALLAKAPILSDKQLANPPSKVIRICCAFGSDVSVGRIPFVKKNDILDIDALGKHKYLGGSSEGNGIIYTQKGGFVDLGHLRDYADWTAYLYAVMSADSLIDSVVLRLGIEGGTKTLTIHRALINNYTDKFELAGKIAYDLSVWHEISTWFGASYIPGFPEKFSSFSPEDLYSNLLGARIGILALKSDLEYEEAVTQILASTLKSLQAVDEIEETFLAMEEVENLWWTRKRALPNKKFLLKRYLQNDGELEPWLLPEDSQKQTGYALDVPEENLRKYYSLTIKLNSRFPVNRIFPFKKDRLVSQNDFDELVTFIEKESARLDLKYAKRQLAKNRRAAKKNTVG</sequence>
<keyword evidence="1" id="KW-0732">Signal</keyword>
<reference evidence="2 3" key="1">
    <citation type="submission" date="2017-04" db="EMBL/GenBank/DDBJ databases">
        <authorList>
            <person name="Afonso C.L."/>
            <person name="Miller P.J."/>
            <person name="Scott M.A."/>
            <person name="Spackman E."/>
            <person name="Goraichik I."/>
            <person name="Dimitrov K.M."/>
            <person name="Suarez D.L."/>
            <person name="Swayne D.E."/>
        </authorList>
    </citation>
    <scope>NUCLEOTIDE SEQUENCE [LARGE SCALE GENOMIC DNA]</scope>
    <source>
        <strain evidence="2 3">DSM 26133</strain>
    </source>
</reference>
<evidence type="ECO:0000313" key="2">
    <source>
        <dbReference type="EMBL" id="SMD34616.1"/>
    </source>
</evidence>
<organism evidence="2 3">
    <name type="scientific">Reichenbachiella faecimaris</name>
    <dbReference type="NCBI Taxonomy" id="692418"/>
    <lineage>
        <taxon>Bacteria</taxon>
        <taxon>Pseudomonadati</taxon>
        <taxon>Bacteroidota</taxon>
        <taxon>Cytophagia</taxon>
        <taxon>Cytophagales</taxon>
        <taxon>Reichenbachiellaceae</taxon>
        <taxon>Reichenbachiella</taxon>
    </lineage>
</organism>
<protein>
    <recommendedName>
        <fullName evidence="4">DUF4056 domain-containing protein</fullName>
    </recommendedName>
</protein>
<dbReference type="RefSeq" id="WP_084372770.1">
    <property type="nucleotide sequence ID" value="NZ_FWYF01000002.1"/>
</dbReference>
<evidence type="ECO:0000313" key="3">
    <source>
        <dbReference type="Proteomes" id="UP000192472"/>
    </source>
</evidence>
<dbReference type="Proteomes" id="UP000192472">
    <property type="component" value="Unassembled WGS sequence"/>
</dbReference>
<name>A0A1W2GED7_REIFA</name>
<gene>
    <name evidence="2" type="ORF">SAMN04488029_2099</name>
</gene>
<proteinExistence type="predicted"/>
<dbReference type="OrthoDB" id="1164519at2"/>
<feature type="signal peptide" evidence="1">
    <location>
        <begin position="1"/>
        <end position="19"/>
    </location>
</feature>
<evidence type="ECO:0000256" key="1">
    <source>
        <dbReference type="SAM" id="SignalP"/>
    </source>
</evidence>
<dbReference type="InterPro" id="IPR025130">
    <property type="entry name" value="DUF4056"/>
</dbReference>
<dbReference type="Pfam" id="PF13265">
    <property type="entry name" value="DUF4056"/>
    <property type="match status" value="1"/>
</dbReference>
<accession>A0A1W2GED7</accession>
<dbReference type="EMBL" id="FWYF01000002">
    <property type="protein sequence ID" value="SMD34616.1"/>
    <property type="molecule type" value="Genomic_DNA"/>
</dbReference>
<evidence type="ECO:0008006" key="4">
    <source>
        <dbReference type="Google" id="ProtNLM"/>
    </source>
</evidence>
<dbReference type="STRING" id="692418.SAMN04488029_2099"/>